<accession>A0A699SG64</accession>
<proteinExistence type="predicted"/>
<sequence length="85" mass="8883">IIMVNLPPPNNDPNVPKGDQAPAAPDGFAPYIASGEIHPRVATVEEQVQVMKSQAMQVIKSAGADPTDRTAWSRVAEPGVADHGG</sequence>
<comment type="caution">
    <text evidence="2">The sequence shown here is derived from an EMBL/GenBank/DDBJ whole genome shotgun (WGS) entry which is preliminary data.</text>
</comment>
<dbReference type="EMBL" id="BKCJ011161707">
    <property type="protein sequence ID" value="GFC96686.1"/>
    <property type="molecule type" value="Genomic_DNA"/>
</dbReference>
<feature type="region of interest" description="Disordered" evidence="1">
    <location>
        <begin position="1"/>
        <end position="29"/>
    </location>
</feature>
<evidence type="ECO:0000256" key="1">
    <source>
        <dbReference type="SAM" id="MobiDB-lite"/>
    </source>
</evidence>
<feature type="region of interest" description="Disordered" evidence="1">
    <location>
        <begin position="61"/>
        <end position="85"/>
    </location>
</feature>
<dbReference type="AlphaFoldDB" id="A0A699SG64"/>
<name>A0A699SG64_TANCI</name>
<feature type="compositionally biased region" description="Pro residues" evidence="1">
    <location>
        <begin position="1"/>
        <end position="11"/>
    </location>
</feature>
<organism evidence="2">
    <name type="scientific">Tanacetum cinerariifolium</name>
    <name type="common">Dalmatian daisy</name>
    <name type="synonym">Chrysanthemum cinerariifolium</name>
    <dbReference type="NCBI Taxonomy" id="118510"/>
    <lineage>
        <taxon>Eukaryota</taxon>
        <taxon>Viridiplantae</taxon>
        <taxon>Streptophyta</taxon>
        <taxon>Embryophyta</taxon>
        <taxon>Tracheophyta</taxon>
        <taxon>Spermatophyta</taxon>
        <taxon>Magnoliopsida</taxon>
        <taxon>eudicotyledons</taxon>
        <taxon>Gunneridae</taxon>
        <taxon>Pentapetalae</taxon>
        <taxon>asterids</taxon>
        <taxon>campanulids</taxon>
        <taxon>Asterales</taxon>
        <taxon>Asteraceae</taxon>
        <taxon>Asteroideae</taxon>
        <taxon>Anthemideae</taxon>
        <taxon>Anthemidinae</taxon>
        <taxon>Tanacetum</taxon>
    </lineage>
</organism>
<evidence type="ECO:0000313" key="2">
    <source>
        <dbReference type="EMBL" id="GFC96686.1"/>
    </source>
</evidence>
<reference evidence="2" key="1">
    <citation type="journal article" date="2019" name="Sci. Rep.">
        <title>Draft genome of Tanacetum cinerariifolium, the natural source of mosquito coil.</title>
        <authorList>
            <person name="Yamashiro T."/>
            <person name="Shiraishi A."/>
            <person name="Satake H."/>
            <person name="Nakayama K."/>
        </authorList>
    </citation>
    <scope>NUCLEOTIDE SEQUENCE</scope>
</reference>
<feature type="non-terminal residue" evidence="2">
    <location>
        <position position="1"/>
    </location>
</feature>
<gene>
    <name evidence="2" type="ORF">Tci_868656</name>
</gene>
<protein>
    <submittedName>
        <fullName evidence="2">Uncharacterized protein</fullName>
    </submittedName>
</protein>